<dbReference type="Pfam" id="PF13514">
    <property type="entry name" value="AAA_27"/>
    <property type="match status" value="1"/>
</dbReference>
<evidence type="ECO:0000256" key="1">
    <source>
        <dbReference type="SAM" id="Coils"/>
    </source>
</evidence>
<feature type="coiled-coil region" evidence="1">
    <location>
        <begin position="221"/>
        <end position="255"/>
    </location>
</feature>
<keyword evidence="1" id="KW-0175">Coiled coil</keyword>
<dbReference type="InterPro" id="IPR027417">
    <property type="entry name" value="P-loop_NTPase"/>
</dbReference>
<keyword evidence="4" id="KW-1185">Reference proteome</keyword>
<dbReference type="EMBL" id="JAGGKP010000007">
    <property type="protein sequence ID" value="MBP1937717.1"/>
    <property type="molecule type" value="Genomic_DNA"/>
</dbReference>
<dbReference type="PANTHER" id="PTHR41259">
    <property type="entry name" value="DOUBLE-STRAND BREAK REPAIR RAD50 ATPASE, PUTATIVE-RELATED"/>
    <property type="match status" value="1"/>
</dbReference>
<comment type="caution">
    <text evidence="3">The sequence shown here is derived from an EMBL/GenBank/DDBJ whole genome shotgun (WGS) entry which is preliminary data.</text>
</comment>
<name>A0ABS4H647_9BACL</name>
<feature type="coiled-coil region" evidence="1">
    <location>
        <begin position="303"/>
        <end position="434"/>
    </location>
</feature>
<dbReference type="RefSeq" id="WP_209850858.1">
    <property type="nucleotide sequence ID" value="NZ_CBCRVE010000004.1"/>
</dbReference>
<evidence type="ECO:0000313" key="4">
    <source>
        <dbReference type="Proteomes" id="UP001519273"/>
    </source>
</evidence>
<accession>A0ABS4H647</accession>
<sequence>MKIHKLHIEGFGHIQQREFDLDENVTILYGPNEAGKSTVLGFMRSMLYGIPSRTYTQERYEPVHSGVHGGSMIASDEEGTKWLIERYAQPPEGTKLQGGRSERLRITRTNAEGNLEQLTQSEMERILLGGMSREMFKQIFAISLTELQEVALLQSEEMSSFLFHAGIGGGSSIVHAERKLTAEMDKLYKPRGRNQEAAKIIQSIEKLEDTIAESRLHIGRFNELAAELERTDKHLAELEQLKSKLQADVTKLQRTISVREAWLKLQEVKMELASLPVFSQFPENIVERWNMTQQELSNIHLTINELQRTKDRLLLEINSITLDEPLLEQSAIIDKLYSRLENYEKRKEELTQLKAEKESLQLQLSRILRQINAAWNEDDLQSFSGAVGEREAVRRYAEQFANYDREMDHLQSDLQQSRRRLSAAEMEVKSAEVRLSESVADGKNQFSMLKPADEEQIVSLWNELQYELDRWREQKMTIVSREQQQEAEIQFSRKMRSLYVKLFTGSAVFTVIMPLLLWLSGTTWGAAISAAVLLAVDVLLLQGLKNKQTSTRRGSFNKTKSREQNGAEERLQQLLSSLFHHPFTAAGRSGKADNFIIDAGEMERELQQIRLLMDRFKHFIQHNQLLRRDVESARSRWEVARAEVERVLIETSAQEQKFEQLEQDWEAWLVTRKLEPDLSPEAVLDIFAFTEQGMDIVHRIGKLDHRLAQTQQDCELFEDACCAVLEGRRPEEGVSAAAYLHQIGATLEEQKGRKQEWDKLRLQKDAVETQLSQNRDRLQQLSSLQDRLLQEGQASDEESLLRNAAAAERRKQLEQEARHLSLAIYTGLDQTEQEELNELLTHADGDELERELEHSRSLLRQHEMKLTALQELRGRLLQERESIESLHHKDDHLQQLEEQRTALAGIVDQYAVMAICGELMARTQKIYEEEKQPQVLKMASSYFWAMTGGRYVRIVMKVGHKELLVEHNNGSMIESARLSRGTAEQLYLAMRFALADSMSGLTKLPLLFDDIFVNFDAARLDGTLTVLQQVAEMHQIVLMTCHQHVVEQIKKVIPESKLITLSS</sequence>
<evidence type="ECO:0000313" key="3">
    <source>
        <dbReference type="EMBL" id="MBP1937717.1"/>
    </source>
</evidence>
<dbReference type="SUPFAM" id="SSF52540">
    <property type="entry name" value="P-loop containing nucleoside triphosphate hydrolases"/>
    <property type="match status" value="1"/>
</dbReference>
<dbReference type="PANTHER" id="PTHR41259:SF1">
    <property type="entry name" value="DOUBLE-STRAND BREAK REPAIR RAD50 ATPASE, PUTATIVE-RELATED"/>
    <property type="match status" value="1"/>
</dbReference>
<feature type="coiled-coil region" evidence="1">
    <location>
        <begin position="797"/>
        <end position="889"/>
    </location>
</feature>
<dbReference type="Proteomes" id="UP001519273">
    <property type="component" value="Unassembled WGS sequence"/>
</dbReference>
<dbReference type="Gene3D" id="3.40.50.300">
    <property type="entry name" value="P-loop containing nucleotide triphosphate hydrolases"/>
    <property type="match status" value="2"/>
</dbReference>
<protein>
    <submittedName>
        <fullName evidence="3">Uncharacterized protein YhaN</fullName>
    </submittedName>
</protein>
<proteinExistence type="predicted"/>
<dbReference type="InterPro" id="IPR038734">
    <property type="entry name" value="YhaN_AAA"/>
</dbReference>
<organism evidence="3 4">
    <name type="scientific">Paenibacillus sediminis</name>
    <dbReference type="NCBI Taxonomy" id="664909"/>
    <lineage>
        <taxon>Bacteria</taxon>
        <taxon>Bacillati</taxon>
        <taxon>Bacillota</taxon>
        <taxon>Bacilli</taxon>
        <taxon>Bacillales</taxon>
        <taxon>Paenibacillaceae</taxon>
        <taxon>Paenibacillus</taxon>
    </lineage>
</organism>
<evidence type="ECO:0000259" key="2">
    <source>
        <dbReference type="Pfam" id="PF13514"/>
    </source>
</evidence>
<reference evidence="3 4" key="1">
    <citation type="submission" date="2021-03" db="EMBL/GenBank/DDBJ databases">
        <title>Genomic Encyclopedia of Type Strains, Phase IV (KMG-IV): sequencing the most valuable type-strain genomes for metagenomic binning, comparative biology and taxonomic classification.</title>
        <authorList>
            <person name="Goeker M."/>
        </authorList>
    </citation>
    <scope>NUCLEOTIDE SEQUENCE [LARGE SCALE GENOMIC DNA]</scope>
    <source>
        <strain evidence="3 4">DSM 23491</strain>
    </source>
</reference>
<feature type="domain" description="YhaN AAA" evidence="2">
    <location>
        <begin position="1"/>
        <end position="216"/>
    </location>
</feature>
<gene>
    <name evidence="3" type="ORF">J2Z20_002632</name>
</gene>